<feature type="transmembrane region" description="Helical" evidence="1">
    <location>
        <begin position="119"/>
        <end position="144"/>
    </location>
</feature>
<dbReference type="Proteomes" id="UP000067689">
    <property type="component" value="Chromosome"/>
</dbReference>
<dbReference type="InterPro" id="IPR019099">
    <property type="entry name" value="Uncharacterised_PGPGW_TM"/>
</dbReference>
<protein>
    <recommendedName>
        <fullName evidence="4">TIGR02611 family protein</fullName>
    </recommendedName>
</protein>
<keyword evidence="1" id="KW-0472">Membrane</keyword>
<dbReference type="KEGG" id="aer:AERYTH_12530"/>
<name>A0A0U4CJ91_9ACTN</name>
<keyword evidence="1" id="KW-1133">Transmembrane helix</keyword>
<gene>
    <name evidence="2" type="ORF">AERYTH_12530</name>
</gene>
<organism evidence="2 3">
    <name type="scientific">Aeromicrobium erythreum</name>
    <dbReference type="NCBI Taxonomy" id="2041"/>
    <lineage>
        <taxon>Bacteria</taxon>
        <taxon>Bacillati</taxon>
        <taxon>Actinomycetota</taxon>
        <taxon>Actinomycetes</taxon>
        <taxon>Propionibacteriales</taxon>
        <taxon>Nocardioidaceae</taxon>
        <taxon>Aeromicrobium</taxon>
    </lineage>
</organism>
<sequence>MEGRARDQGVVERVVTEVLGWAVVVIGIILWPLPGPGLLIILAGITILARQHAWARRVLDPLREKAVEAARFGVATWPRIVLSALGGVWLAVLGVVWWVSPTIPEFEVLGVGFGPRLPAAGWATGLGLVASAFAAWGLLVYSVLRWRER</sequence>
<dbReference type="AlphaFoldDB" id="A0A0U4CJ91"/>
<dbReference type="RefSeq" id="WP_067859214.1">
    <property type="nucleotide sequence ID" value="NZ_CP011502.1"/>
</dbReference>
<keyword evidence="1" id="KW-0812">Transmembrane</keyword>
<feature type="transmembrane region" description="Helical" evidence="1">
    <location>
        <begin position="80"/>
        <end position="99"/>
    </location>
</feature>
<feature type="transmembrane region" description="Helical" evidence="1">
    <location>
        <begin position="20"/>
        <end position="49"/>
    </location>
</feature>
<accession>A0A0U4CJ91</accession>
<dbReference type="PATRIC" id="fig|2041.4.peg.2604"/>
<dbReference type="Pfam" id="PF09656">
    <property type="entry name" value="PGPGW"/>
    <property type="match status" value="1"/>
</dbReference>
<dbReference type="EMBL" id="CP011502">
    <property type="protein sequence ID" value="ALX05461.1"/>
    <property type="molecule type" value="Genomic_DNA"/>
</dbReference>
<evidence type="ECO:0008006" key="4">
    <source>
        <dbReference type="Google" id="ProtNLM"/>
    </source>
</evidence>
<reference evidence="2 3" key="1">
    <citation type="journal article" date="1991" name="Int. J. Syst. Bacteriol.">
        <title>Description of the erythromycin-producing bacterium Arthrobacter sp. strain NRRL B-3381 as Aeromicrobium erythreum gen. nov., sp. nov.</title>
        <authorList>
            <person name="Miller E.S."/>
            <person name="Woese C.R."/>
            <person name="Brenner S."/>
        </authorList>
    </citation>
    <scope>NUCLEOTIDE SEQUENCE [LARGE SCALE GENOMIC DNA]</scope>
    <source>
        <strain evidence="2 3">AR18</strain>
    </source>
</reference>
<evidence type="ECO:0000313" key="2">
    <source>
        <dbReference type="EMBL" id="ALX05461.1"/>
    </source>
</evidence>
<keyword evidence="3" id="KW-1185">Reference proteome</keyword>
<evidence type="ECO:0000256" key="1">
    <source>
        <dbReference type="SAM" id="Phobius"/>
    </source>
</evidence>
<evidence type="ECO:0000313" key="3">
    <source>
        <dbReference type="Proteomes" id="UP000067689"/>
    </source>
</evidence>
<dbReference type="STRING" id="2041.AERYTH_12530"/>
<dbReference type="OrthoDB" id="4774258at2"/>
<proteinExistence type="predicted"/>